<keyword evidence="2" id="KW-1185">Reference proteome</keyword>
<dbReference type="AlphaFoldDB" id="A0A5A7PY67"/>
<protein>
    <submittedName>
        <fullName evidence="1">ATP-binding cassette A1</fullName>
    </submittedName>
</protein>
<sequence length="222" mass="24129">MTWQSGSVGGPARKPDLAHRYWIPQEGVAGNDVHEDQPAVAGAEYALAMHDGDFSGFAPAVNETVQGLSVEMGAVQECVKLPVVQVQVQECQGCRPNSITTHSVSHNEKASTRLCSSPPSLYRIRSTYSFSRGAAKAAPQIVDEDGPLIHTLELHTLHSAAGGNLHPEDLKLHAVLQIFASHQLHDEQESPVSRRLDEVAVVRLHVLSPCIWDFYGSTQLVQ</sequence>
<name>A0A5A7PY67_STRAF</name>
<evidence type="ECO:0000313" key="1">
    <source>
        <dbReference type="EMBL" id="GER37684.1"/>
    </source>
</evidence>
<dbReference type="EMBL" id="BKCP01005405">
    <property type="protein sequence ID" value="GER37684.1"/>
    <property type="molecule type" value="Genomic_DNA"/>
</dbReference>
<accession>A0A5A7PY67</accession>
<gene>
    <name evidence="1" type="ORF">STAS_14108</name>
</gene>
<organism evidence="1 2">
    <name type="scientific">Striga asiatica</name>
    <name type="common">Asiatic witchweed</name>
    <name type="synonym">Buchnera asiatica</name>
    <dbReference type="NCBI Taxonomy" id="4170"/>
    <lineage>
        <taxon>Eukaryota</taxon>
        <taxon>Viridiplantae</taxon>
        <taxon>Streptophyta</taxon>
        <taxon>Embryophyta</taxon>
        <taxon>Tracheophyta</taxon>
        <taxon>Spermatophyta</taxon>
        <taxon>Magnoliopsida</taxon>
        <taxon>eudicotyledons</taxon>
        <taxon>Gunneridae</taxon>
        <taxon>Pentapetalae</taxon>
        <taxon>asterids</taxon>
        <taxon>lamiids</taxon>
        <taxon>Lamiales</taxon>
        <taxon>Orobanchaceae</taxon>
        <taxon>Buchnereae</taxon>
        <taxon>Striga</taxon>
    </lineage>
</organism>
<proteinExistence type="predicted"/>
<keyword evidence="1" id="KW-0067">ATP-binding</keyword>
<dbReference type="Proteomes" id="UP000325081">
    <property type="component" value="Unassembled WGS sequence"/>
</dbReference>
<evidence type="ECO:0000313" key="2">
    <source>
        <dbReference type="Proteomes" id="UP000325081"/>
    </source>
</evidence>
<reference evidence="2" key="1">
    <citation type="journal article" date="2019" name="Curr. Biol.">
        <title>Genome Sequence of Striga asiatica Provides Insight into the Evolution of Plant Parasitism.</title>
        <authorList>
            <person name="Yoshida S."/>
            <person name="Kim S."/>
            <person name="Wafula E.K."/>
            <person name="Tanskanen J."/>
            <person name="Kim Y.M."/>
            <person name="Honaas L."/>
            <person name="Yang Z."/>
            <person name="Spallek T."/>
            <person name="Conn C.E."/>
            <person name="Ichihashi Y."/>
            <person name="Cheong K."/>
            <person name="Cui S."/>
            <person name="Der J.P."/>
            <person name="Gundlach H."/>
            <person name="Jiao Y."/>
            <person name="Hori C."/>
            <person name="Ishida J.K."/>
            <person name="Kasahara H."/>
            <person name="Kiba T."/>
            <person name="Kim M.S."/>
            <person name="Koo N."/>
            <person name="Laohavisit A."/>
            <person name="Lee Y.H."/>
            <person name="Lumba S."/>
            <person name="McCourt P."/>
            <person name="Mortimer J.C."/>
            <person name="Mutuku J.M."/>
            <person name="Nomura T."/>
            <person name="Sasaki-Sekimoto Y."/>
            <person name="Seto Y."/>
            <person name="Wang Y."/>
            <person name="Wakatake T."/>
            <person name="Sakakibara H."/>
            <person name="Demura T."/>
            <person name="Yamaguchi S."/>
            <person name="Yoneyama K."/>
            <person name="Manabe R.I."/>
            <person name="Nelson D.C."/>
            <person name="Schulman A.H."/>
            <person name="Timko M.P."/>
            <person name="dePamphilis C.W."/>
            <person name="Choi D."/>
            <person name="Shirasu K."/>
        </authorList>
    </citation>
    <scope>NUCLEOTIDE SEQUENCE [LARGE SCALE GENOMIC DNA]</scope>
    <source>
        <strain evidence="2">cv. UVA1</strain>
    </source>
</reference>
<comment type="caution">
    <text evidence="1">The sequence shown here is derived from an EMBL/GenBank/DDBJ whole genome shotgun (WGS) entry which is preliminary data.</text>
</comment>
<dbReference type="GO" id="GO:0005524">
    <property type="term" value="F:ATP binding"/>
    <property type="evidence" value="ECO:0007669"/>
    <property type="project" value="UniProtKB-KW"/>
</dbReference>
<keyword evidence="1" id="KW-0547">Nucleotide-binding</keyword>